<organism evidence="2">
    <name type="scientific">Eutreptiella gymnastica</name>
    <dbReference type="NCBI Taxonomy" id="73025"/>
    <lineage>
        <taxon>Eukaryota</taxon>
        <taxon>Discoba</taxon>
        <taxon>Euglenozoa</taxon>
        <taxon>Euglenida</taxon>
        <taxon>Spirocuta</taxon>
        <taxon>Euglenophyceae</taxon>
        <taxon>Eutreptiales</taxon>
        <taxon>Eutreptiaceae</taxon>
        <taxon>Eutreptiella</taxon>
    </lineage>
</organism>
<evidence type="ECO:0000256" key="1">
    <source>
        <dbReference type="SAM" id="MobiDB-lite"/>
    </source>
</evidence>
<feature type="region of interest" description="Disordered" evidence="1">
    <location>
        <begin position="33"/>
        <end position="53"/>
    </location>
</feature>
<reference evidence="2" key="1">
    <citation type="submission" date="2021-01" db="EMBL/GenBank/DDBJ databases">
        <authorList>
            <person name="Corre E."/>
            <person name="Pelletier E."/>
            <person name="Niang G."/>
            <person name="Scheremetjew M."/>
            <person name="Finn R."/>
            <person name="Kale V."/>
            <person name="Holt S."/>
            <person name="Cochrane G."/>
            <person name="Meng A."/>
            <person name="Brown T."/>
            <person name="Cohen L."/>
        </authorList>
    </citation>
    <scope>NUCLEOTIDE SEQUENCE</scope>
    <source>
        <strain evidence="2">CCMP1594</strain>
    </source>
</reference>
<sequence length="128" mass="13855">MGESRGIVGNAGDCLMQCKCTCKIGGSGGFGCGRGESGGSQVQRFGEFPGRRPAVGEEAGYAVVPAPRQTRRTAGTGYDWLRLRPAESDQRPAHATARTTRPKATARPHAEFSEPTQTRLERWHPRSR</sequence>
<proteinExistence type="predicted"/>
<protein>
    <submittedName>
        <fullName evidence="2">Uncharacterized protein</fullName>
    </submittedName>
</protein>
<name>A0A7S4LPP3_9EUGL</name>
<gene>
    <name evidence="2" type="ORF">EGYM00163_LOCUS51826</name>
</gene>
<feature type="compositionally biased region" description="Basic and acidic residues" evidence="1">
    <location>
        <begin position="81"/>
        <end position="92"/>
    </location>
</feature>
<feature type="compositionally biased region" description="Basic and acidic residues" evidence="1">
    <location>
        <begin position="119"/>
        <end position="128"/>
    </location>
</feature>
<evidence type="ECO:0000313" key="2">
    <source>
        <dbReference type="EMBL" id="CAE0842011.1"/>
    </source>
</evidence>
<dbReference type="EMBL" id="HBJA01151301">
    <property type="protein sequence ID" value="CAE0842011.1"/>
    <property type="molecule type" value="Transcribed_RNA"/>
</dbReference>
<accession>A0A7S4LPP3</accession>
<dbReference type="AlphaFoldDB" id="A0A7S4LPP3"/>
<feature type="region of interest" description="Disordered" evidence="1">
    <location>
        <begin position="66"/>
        <end position="128"/>
    </location>
</feature>